<evidence type="ECO:0000256" key="3">
    <source>
        <dbReference type="ARBA" id="ARBA00022989"/>
    </source>
</evidence>
<gene>
    <name evidence="6" type="ORF">SAMN05444370_103434</name>
</gene>
<keyword evidence="7" id="KW-1185">Reference proteome</keyword>
<evidence type="ECO:0000313" key="7">
    <source>
        <dbReference type="Proteomes" id="UP000198703"/>
    </source>
</evidence>
<evidence type="ECO:0000256" key="2">
    <source>
        <dbReference type="ARBA" id="ARBA00022692"/>
    </source>
</evidence>
<dbReference type="Pfam" id="PF04228">
    <property type="entry name" value="Zn_peptidase"/>
    <property type="match status" value="1"/>
</dbReference>
<protein>
    <recommendedName>
        <fullName evidence="8">Neutral zinc metallopeptidase</fullName>
    </recommendedName>
</protein>
<proteinExistence type="predicted"/>
<dbReference type="RefSeq" id="WP_093251206.1">
    <property type="nucleotide sequence ID" value="NZ_FNQM01000003.1"/>
</dbReference>
<evidence type="ECO:0000313" key="6">
    <source>
        <dbReference type="EMBL" id="SEA19875.1"/>
    </source>
</evidence>
<comment type="subcellular location">
    <subcellularLocation>
        <location evidence="1">Membrane</location>
        <topology evidence="1">Single-pass membrane protein</topology>
    </subcellularLocation>
</comment>
<keyword evidence="3 5" id="KW-1133">Transmembrane helix</keyword>
<evidence type="ECO:0000256" key="4">
    <source>
        <dbReference type="ARBA" id="ARBA00023136"/>
    </source>
</evidence>
<accession>A0A1H3Z887</accession>
<feature type="transmembrane region" description="Helical" evidence="5">
    <location>
        <begin position="30"/>
        <end position="50"/>
    </location>
</feature>
<keyword evidence="2 5" id="KW-0812">Transmembrane</keyword>
<dbReference type="Proteomes" id="UP000198703">
    <property type="component" value="Unassembled WGS sequence"/>
</dbReference>
<dbReference type="AlphaFoldDB" id="A0A1H3Z887"/>
<evidence type="ECO:0000256" key="1">
    <source>
        <dbReference type="ARBA" id="ARBA00004167"/>
    </source>
</evidence>
<dbReference type="OrthoDB" id="9774900at2"/>
<dbReference type="EMBL" id="FNQM01000003">
    <property type="protein sequence ID" value="SEA19875.1"/>
    <property type="molecule type" value="Genomic_DNA"/>
</dbReference>
<dbReference type="InterPro" id="IPR007343">
    <property type="entry name" value="Uncharacterised_pept_Zn_put"/>
</dbReference>
<keyword evidence="4 5" id="KW-0472">Membrane</keyword>
<reference evidence="6 7" key="1">
    <citation type="submission" date="2016-10" db="EMBL/GenBank/DDBJ databases">
        <authorList>
            <person name="de Groot N.N."/>
        </authorList>
    </citation>
    <scope>NUCLEOTIDE SEQUENCE [LARGE SCALE GENOMIC DNA]</scope>
    <source>
        <strain evidence="6 7">DSM 15345</strain>
    </source>
</reference>
<organism evidence="6 7">
    <name type="scientific">Rubrimonas cliftonensis</name>
    <dbReference type="NCBI Taxonomy" id="89524"/>
    <lineage>
        <taxon>Bacteria</taxon>
        <taxon>Pseudomonadati</taxon>
        <taxon>Pseudomonadota</taxon>
        <taxon>Alphaproteobacteria</taxon>
        <taxon>Rhodobacterales</taxon>
        <taxon>Paracoccaceae</taxon>
        <taxon>Rubrimonas</taxon>
    </lineage>
</organism>
<dbReference type="STRING" id="89524.SAMN05444370_103434"/>
<evidence type="ECO:0000256" key="5">
    <source>
        <dbReference type="SAM" id="Phobius"/>
    </source>
</evidence>
<dbReference type="GO" id="GO:0016020">
    <property type="term" value="C:membrane"/>
    <property type="evidence" value="ECO:0007669"/>
    <property type="project" value="UniProtKB-SubCell"/>
</dbReference>
<sequence length="291" mass="31037">MKWRGRRTSDNVVDVRRGGGAMRGGGARRAGGLGLIGVILVAVAGLFFGVDLTPLLGGGGMGLSPDAPPGRSSGPNVIDDAQEEFVAVVLADTEAVWTREFERRGATYRAPKLVLFTGAVSSACGRATAAVGPFYCPGDDQVYLDVDFFRTMERDLGARGEFARAYVIAHEVGHHVQNLIGVMEQSMAARQASGATGANEISVRTELQADCFAGVWARGAQEMFGVLERGDIESAMDAASRIGDDALQRRAQGYVVPDSFTHGTSEQRQNWFYRGFDTGDMEACDSFSGPI</sequence>
<name>A0A1H3Z887_9RHOB</name>
<dbReference type="PANTHER" id="PTHR30168">
    <property type="entry name" value="PUTATIVE MEMBRANE PROTEIN YPFJ"/>
    <property type="match status" value="1"/>
</dbReference>
<evidence type="ECO:0008006" key="8">
    <source>
        <dbReference type="Google" id="ProtNLM"/>
    </source>
</evidence>
<dbReference type="PANTHER" id="PTHR30168:SF0">
    <property type="entry name" value="INNER MEMBRANE PROTEIN"/>
    <property type="match status" value="1"/>
</dbReference>